<proteinExistence type="predicted"/>
<organism evidence="1 2">
    <name type="scientific">Channa striata</name>
    <name type="common">Snakehead murrel</name>
    <name type="synonym">Ophicephalus striatus</name>
    <dbReference type="NCBI Taxonomy" id="64152"/>
    <lineage>
        <taxon>Eukaryota</taxon>
        <taxon>Metazoa</taxon>
        <taxon>Chordata</taxon>
        <taxon>Craniata</taxon>
        <taxon>Vertebrata</taxon>
        <taxon>Euteleostomi</taxon>
        <taxon>Actinopterygii</taxon>
        <taxon>Neopterygii</taxon>
        <taxon>Teleostei</taxon>
        <taxon>Neoteleostei</taxon>
        <taxon>Acanthomorphata</taxon>
        <taxon>Anabantaria</taxon>
        <taxon>Anabantiformes</taxon>
        <taxon>Channoidei</taxon>
        <taxon>Channidae</taxon>
        <taxon>Channa</taxon>
    </lineage>
</organism>
<keyword evidence="2" id="KW-1185">Reference proteome</keyword>
<name>A0AA88NSN8_CHASR</name>
<accession>A0AA88NSN8</accession>
<protein>
    <submittedName>
        <fullName evidence="1">Uncharacterized protein</fullName>
    </submittedName>
</protein>
<dbReference type="AlphaFoldDB" id="A0AA88NSN8"/>
<evidence type="ECO:0000313" key="1">
    <source>
        <dbReference type="EMBL" id="KAK2861984.1"/>
    </source>
</evidence>
<dbReference type="Proteomes" id="UP001187415">
    <property type="component" value="Unassembled WGS sequence"/>
</dbReference>
<gene>
    <name evidence="1" type="ORF">Q5P01_001517</name>
</gene>
<comment type="caution">
    <text evidence="1">The sequence shown here is derived from an EMBL/GenBank/DDBJ whole genome shotgun (WGS) entry which is preliminary data.</text>
</comment>
<evidence type="ECO:0000313" key="2">
    <source>
        <dbReference type="Proteomes" id="UP001187415"/>
    </source>
</evidence>
<dbReference type="EMBL" id="JAUPFM010000001">
    <property type="protein sequence ID" value="KAK2861984.1"/>
    <property type="molecule type" value="Genomic_DNA"/>
</dbReference>
<sequence length="72" mass="8072">MRSSVNEITNVKITIAAPVKNKRNVTKSAEWMQGRLSFLGKEIQFVLSGFDVCMREDFLKTKEAITQGPLGL</sequence>
<reference evidence="1" key="1">
    <citation type="submission" date="2023-07" db="EMBL/GenBank/DDBJ databases">
        <title>Chromosome-level Genome Assembly of Striped Snakehead (Channa striata).</title>
        <authorList>
            <person name="Liu H."/>
        </authorList>
    </citation>
    <scope>NUCLEOTIDE SEQUENCE</scope>
    <source>
        <strain evidence="1">Gz</strain>
        <tissue evidence="1">Muscle</tissue>
    </source>
</reference>